<accession>T0KRJ6</accession>
<gene>
    <name evidence="1" type="ORF">CGLO_05419</name>
</gene>
<sequence>MALCRVRVYGNASYTEDV</sequence>
<reference evidence="2" key="1">
    <citation type="journal article" date="2013" name="Mol. Plant Microbe Interact.">
        <title>Global aspects of pacC regulation of pathogenicity genes in Colletotrichum gloeosporioides as revealed by transcriptome analysis.</title>
        <authorList>
            <person name="Alkan N."/>
            <person name="Meng X."/>
            <person name="Friedlander G."/>
            <person name="Reuveni E."/>
            <person name="Sukno S."/>
            <person name="Sherman A."/>
            <person name="Thon M."/>
            <person name="Fluhr R."/>
            <person name="Prusky D."/>
        </authorList>
    </citation>
    <scope>NUCLEOTIDE SEQUENCE [LARGE SCALE GENOMIC DNA]</scope>
    <source>
        <strain evidence="2">Cg-14</strain>
    </source>
</reference>
<dbReference type="HOGENOM" id="CLU_3430926_0_0_1"/>
<evidence type="ECO:0000313" key="1">
    <source>
        <dbReference type="EMBL" id="EQB54709.1"/>
    </source>
</evidence>
<comment type="caution">
    <text evidence="1">The sequence shown here is derived from an EMBL/GenBank/DDBJ whole genome shotgun (WGS) entry which is preliminary data.</text>
</comment>
<dbReference type="EMBL" id="AMYD01001065">
    <property type="protein sequence ID" value="EQB54709.1"/>
    <property type="molecule type" value="Genomic_DNA"/>
</dbReference>
<evidence type="ECO:0000313" key="2">
    <source>
        <dbReference type="Proteomes" id="UP000015530"/>
    </source>
</evidence>
<protein>
    <submittedName>
        <fullName evidence="1">Uncharacterized protein</fullName>
    </submittedName>
</protein>
<dbReference type="AlphaFoldDB" id="T0KRJ6"/>
<organism evidence="1 2">
    <name type="scientific">Colletotrichum gloeosporioides (strain Cg-14)</name>
    <name type="common">Anthracnose fungus</name>
    <name type="synonym">Glomerella cingulata</name>
    <dbReference type="NCBI Taxonomy" id="1237896"/>
    <lineage>
        <taxon>Eukaryota</taxon>
        <taxon>Fungi</taxon>
        <taxon>Dikarya</taxon>
        <taxon>Ascomycota</taxon>
        <taxon>Pezizomycotina</taxon>
        <taxon>Sordariomycetes</taxon>
        <taxon>Hypocreomycetidae</taxon>
        <taxon>Glomerellales</taxon>
        <taxon>Glomerellaceae</taxon>
        <taxon>Colletotrichum</taxon>
        <taxon>Colletotrichum gloeosporioides species complex</taxon>
    </lineage>
</organism>
<dbReference type="Proteomes" id="UP000015530">
    <property type="component" value="Unassembled WGS sequence"/>
</dbReference>
<name>T0KRJ6_COLGC</name>
<proteinExistence type="predicted"/>